<feature type="region of interest" description="Disordered" evidence="6">
    <location>
        <begin position="166"/>
        <end position="192"/>
    </location>
</feature>
<evidence type="ECO:0000313" key="8">
    <source>
        <dbReference type="EMBL" id="PIA19150.1"/>
    </source>
</evidence>
<keyword evidence="9" id="KW-1185">Reference proteome</keyword>
<dbReference type="GO" id="GO:0012505">
    <property type="term" value="C:endomembrane system"/>
    <property type="evidence" value="ECO:0007669"/>
    <property type="project" value="TreeGrafter"/>
</dbReference>
<evidence type="ECO:0000313" key="9">
    <source>
        <dbReference type="Proteomes" id="UP000242474"/>
    </source>
</evidence>
<comment type="subcellular location">
    <subcellularLocation>
        <location evidence="1">Membrane</location>
        <topology evidence="1">Multi-pass membrane protein</topology>
    </subcellularLocation>
</comment>
<name>A0A2G5BJF9_COERN</name>
<feature type="transmembrane region" description="Helical" evidence="7">
    <location>
        <begin position="544"/>
        <end position="566"/>
    </location>
</feature>
<keyword evidence="3 7" id="KW-0812">Transmembrane</keyword>
<feature type="transmembrane region" description="Helical" evidence="7">
    <location>
        <begin position="503"/>
        <end position="524"/>
    </location>
</feature>
<dbReference type="Pfam" id="PF05602">
    <property type="entry name" value="CLPTM1"/>
    <property type="match status" value="1"/>
</dbReference>
<dbReference type="PANTHER" id="PTHR21347">
    <property type="entry name" value="CLEFT LIP AND PALATE ASSOCIATED TRANSMEMBRANE PROTEIN-RELATED"/>
    <property type="match status" value="1"/>
</dbReference>
<accession>A0A2G5BJF9</accession>
<evidence type="ECO:0000256" key="6">
    <source>
        <dbReference type="SAM" id="MobiDB-lite"/>
    </source>
</evidence>
<dbReference type="Proteomes" id="UP000242474">
    <property type="component" value="Unassembled WGS sequence"/>
</dbReference>
<feature type="transmembrane region" description="Helical" evidence="7">
    <location>
        <begin position="12"/>
        <end position="33"/>
    </location>
</feature>
<keyword evidence="4 7" id="KW-1133">Transmembrane helix</keyword>
<protein>
    <submittedName>
        <fullName evidence="8">Cleft lip and palate transmembrane 1</fullName>
    </submittedName>
</protein>
<dbReference type="STRING" id="763665.A0A2G5BJF9"/>
<dbReference type="PANTHER" id="PTHR21347:SF0">
    <property type="entry name" value="LIPID SCRAMBLASE CLPTM1L"/>
    <property type="match status" value="1"/>
</dbReference>
<dbReference type="OrthoDB" id="378564at2759"/>
<evidence type="ECO:0000256" key="2">
    <source>
        <dbReference type="ARBA" id="ARBA00009310"/>
    </source>
</evidence>
<evidence type="ECO:0000256" key="1">
    <source>
        <dbReference type="ARBA" id="ARBA00004141"/>
    </source>
</evidence>
<dbReference type="EMBL" id="KZ303487">
    <property type="protein sequence ID" value="PIA19150.1"/>
    <property type="molecule type" value="Genomic_DNA"/>
</dbReference>
<dbReference type="GO" id="GO:0016020">
    <property type="term" value="C:membrane"/>
    <property type="evidence" value="ECO:0007669"/>
    <property type="project" value="UniProtKB-SubCell"/>
</dbReference>
<feature type="transmembrane region" description="Helical" evidence="7">
    <location>
        <begin position="476"/>
        <end position="497"/>
    </location>
</feature>
<feature type="compositionally biased region" description="Basic and acidic residues" evidence="6">
    <location>
        <begin position="457"/>
        <end position="466"/>
    </location>
</feature>
<dbReference type="AlphaFoldDB" id="A0A2G5BJF9"/>
<evidence type="ECO:0000256" key="7">
    <source>
        <dbReference type="SAM" id="Phobius"/>
    </source>
</evidence>
<evidence type="ECO:0000256" key="5">
    <source>
        <dbReference type="ARBA" id="ARBA00023136"/>
    </source>
</evidence>
<gene>
    <name evidence="8" type="ORF">COEREDRAFT_5675</name>
</gene>
<keyword evidence="5 7" id="KW-0472">Membrane</keyword>
<comment type="similarity">
    <text evidence="2">Belongs to the CLPTM1 family.</text>
</comment>
<evidence type="ECO:0000256" key="3">
    <source>
        <dbReference type="ARBA" id="ARBA00022692"/>
    </source>
</evidence>
<feature type="compositionally biased region" description="Basic and acidic residues" evidence="6">
    <location>
        <begin position="167"/>
        <end position="182"/>
    </location>
</feature>
<proteinExistence type="inferred from homology"/>
<feature type="region of interest" description="Disordered" evidence="6">
    <location>
        <begin position="429"/>
        <end position="466"/>
    </location>
</feature>
<evidence type="ECO:0000256" key="4">
    <source>
        <dbReference type="ARBA" id="ARBA00022989"/>
    </source>
</evidence>
<organism evidence="8 9">
    <name type="scientific">Coemansia reversa (strain ATCC 12441 / NRRL 1564)</name>
    <dbReference type="NCBI Taxonomy" id="763665"/>
    <lineage>
        <taxon>Eukaryota</taxon>
        <taxon>Fungi</taxon>
        <taxon>Fungi incertae sedis</taxon>
        <taxon>Zoopagomycota</taxon>
        <taxon>Kickxellomycotina</taxon>
        <taxon>Kickxellomycetes</taxon>
        <taxon>Kickxellales</taxon>
        <taxon>Kickxellaceae</taxon>
        <taxon>Coemansia</taxon>
    </lineage>
</organism>
<sequence length="607" mass="70129">MSGRLSKAVSAIAIFVFCWYMLGLIRVALQLFYPATHIPLIKPLAKIPAGNPMHQLAWREPFEYEASMYVSEMESFINTKEFFNSSTRVWHLGPQNLSQKRPRYASRIEVDIPSTLRVTNSTSLYMFLFVHKAGQTSPHPNIGDPLMAYARAQLISIRPRKISRKHSLIDGKGTDDQGQNKETDEEEYSTGPWVPHGKSKLDWEIVLEDNQFPEWDMPLDIAPYIRTEKSNGLRNRLYIPLLWENPLAVRSKHWVPLTNRSSISAKIPLEALTIEIDTTLKGISLGWFRLSNYVYQGLLELRSPRALIKYTESDVDSLKEMVYEVNPTMLGITIIAMAFHMLFEFLAYKEDVSFWSKKDGANLQGISRSSILMSLASAWISLLYMWDRRSETNIVVLLGSAVGAMVEGWKATKVLHIGDVWSRFRSGYRHQDSKKQDKKKSTKTKSGQSEPPAKSKATAESRVRERVQREVDQQTVWYMIRVCVPLMIAYATFSLVYQQYESYLSWVLHISLVTVYSLEFIQMWPQLLINHKLKTVDMLPLTAFLYRFLLTFIDDLYALVVPMPLIERIGTLRDDVVFFVLCYQWFKFPRRKPVDASEKDEEAKKND</sequence>
<dbReference type="InterPro" id="IPR008429">
    <property type="entry name" value="CLPTM1"/>
</dbReference>
<reference evidence="8 9" key="1">
    <citation type="journal article" date="2015" name="Genome Biol. Evol.">
        <title>Phylogenomic analyses indicate that early fungi evolved digesting cell walls of algal ancestors of land plants.</title>
        <authorList>
            <person name="Chang Y."/>
            <person name="Wang S."/>
            <person name="Sekimoto S."/>
            <person name="Aerts A.L."/>
            <person name="Choi C."/>
            <person name="Clum A."/>
            <person name="LaButti K.M."/>
            <person name="Lindquist E.A."/>
            <person name="Yee Ngan C."/>
            <person name="Ohm R.A."/>
            <person name="Salamov A.A."/>
            <person name="Grigoriev I.V."/>
            <person name="Spatafora J.W."/>
            <person name="Berbee M.L."/>
        </authorList>
    </citation>
    <scope>NUCLEOTIDE SEQUENCE [LARGE SCALE GENOMIC DNA]</scope>
    <source>
        <strain evidence="8 9">NRRL 1564</strain>
    </source>
</reference>